<dbReference type="PROSITE" id="PS00237">
    <property type="entry name" value="G_PROTEIN_RECEP_F1_1"/>
    <property type="match status" value="1"/>
</dbReference>
<proteinExistence type="inferred from homology"/>
<dbReference type="Gene3D" id="1.20.1070.10">
    <property type="entry name" value="Rhodopsin 7-helix transmembrane proteins"/>
    <property type="match status" value="1"/>
</dbReference>
<protein>
    <submittedName>
        <fullName evidence="9">Galanin receptor type 1-like</fullName>
    </submittedName>
</protein>
<feature type="transmembrane region" description="Helical" evidence="6">
    <location>
        <begin position="247"/>
        <end position="272"/>
    </location>
</feature>
<feature type="transmembrane region" description="Helical" evidence="6">
    <location>
        <begin position="118"/>
        <end position="141"/>
    </location>
</feature>
<dbReference type="SUPFAM" id="SSF81321">
    <property type="entry name" value="Family A G protein-coupled receptor-like"/>
    <property type="match status" value="1"/>
</dbReference>
<keyword evidence="5" id="KW-0807">Transducer</keyword>
<name>A0A8B7ZLA2_ACAPL</name>
<evidence type="ECO:0000313" key="9">
    <source>
        <dbReference type="RefSeq" id="XP_022105675.1"/>
    </source>
</evidence>
<evidence type="ECO:0000256" key="3">
    <source>
        <dbReference type="ARBA" id="ARBA00022989"/>
    </source>
</evidence>
<dbReference type="InterPro" id="IPR000276">
    <property type="entry name" value="GPCR_Rhodpsn"/>
</dbReference>
<dbReference type="GeneID" id="110987329"/>
<evidence type="ECO:0000259" key="7">
    <source>
        <dbReference type="PROSITE" id="PS50262"/>
    </source>
</evidence>
<dbReference type="OrthoDB" id="10042731at2759"/>
<keyword evidence="8" id="KW-1185">Reference proteome</keyword>
<keyword evidence="4 6" id="KW-0472">Membrane</keyword>
<dbReference type="RefSeq" id="XP_022105675.1">
    <property type="nucleotide sequence ID" value="XM_022249983.1"/>
</dbReference>
<keyword evidence="5" id="KW-0297">G-protein coupled receptor</keyword>
<keyword evidence="5" id="KW-0675">Receptor</keyword>
<dbReference type="KEGG" id="aplc:110987329"/>
<evidence type="ECO:0000256" key="1">
    <source>
        <dbReference type="ARBA" id="ARBA00004370"/>
    </source>
</evidence>
<feature type="transmembrane region" description="Helical" evidence="6">
    <location>
        <begin position="284"/>
        <end position="305"/>
    </location>
</feature>
<accession>A0A8B7ZLA2</accession>
<comment type="similarity">
    <text evidence="5">Belongs to the G-protein coupled receptor 1 family.</text>
</comment>
<dbReference type="PANTHER" id="PTHR45698:SF1">
    <property type="entry name" value="TRACE AMINE-ASSOCIATED RECEPTOR 13C-LIKE"/>
    <property type="match status" value="1"/>
</dbReference>
<dbReference type="PRINTS" id="PR00237">
    <property type="entry name" value="GPCRRHODOPSN"/>
</dbReference>
<dbReference type="OMA" id="YASIVIM"/>
<feature type="transmembrane region" description="Helical" evidence="6">
    <location>
        <begin position="35"/>
        <end position="61"/>
    </location>
</feature>
<comment type="subcellular location">
    <subcellularLocation>
        <location evidence="1">Membrane</location>
    </subcellularLocation>
</comment>
<dbReference type="InterPro" id="IPR017452">
    <property type="entry name" value="GPCR_Rhodpsn_7TM"/>
</dbReference>
<keyword evidence="2 5" id="KW-0812">Transmembrane</keyword>
<feature type="transmembrane region" description="Helical" evidence="6">
    <location>
        <begin position="162"/>
        <end position="181"/>
    </location>
</feature>
<reference evidence="9" key="1">
    <citation type="submission" date="2025-08" db="UniProtKB">
        <authorList>
            <consortium name="RefSeq"/>
        </authorList>
    </citation>
    <scope>IDENTIFICATION</scope>
</reference>
<dbReference type="Pfam" id="PF00001">
    <property type="entry name" value="7tm_1"/>
    <property type="match status" value="1"/>
</dbReference>
<dbReference type="GO" id="GO:0016020">
    <property type="term" value="C:membrane"/>
    <property type="evidence" value="ECO:0007669"/>
    <property type="project" value="UniProtKB-SubCell"/>
</dbReference>
<dbReference type="Proteomes" id="UP000694845">
    <property type="component" value="Unplaced"/>
</dbReference>
<evidence type="ECO:0000256" key="6">
    <source>
        <dbReference type="SAM" id="Phobius"/>
    </source>
</evidence>
<gene>
    <name evidence="9" type="primary">LOC110987329</name>
</gene>
<feature type="transmembrane region" description="Helical" evidence="6">
    <location>
        <begin position="73"/>
        <end position="92"/>
    </location>
</feature>
<feature type="domain" description="G-protein coupled receptors family 1 profile" evidence="7">
    <location>
        <begin position="52"/>
        <end position="303"/>
    </location>
</feature>
<evidence type="ECO:0000256" key="5">
    <source>
        <dbReference type="RuleBase" id="RU000688"/>
    </source>
</evidence>
<dbReference type="GO" id="GO:0004930">
    <property type="term" value="F:G protein-coupled receptor activity"/>
    <property type="evidence" value="ECO:0007669"/>
    <property type="project" value="UniProtKB-KW"/>
</dbReference>
<dbReference type="PANTHER" id="PTHR45698">
    <property type="entry name" value="TRACE AMINE-ASSOCIATED RECEPTOR 19N-RELATED"/>
    <property type="match status" value="1"/>
</dbReference>
<evidence type="ECO:0000313" key="8">
    <source>
        <dbReference type="Proteomes" id="UP000694845"/>
    </source>
</evidence>
<evidence type="ECO:0000256" key="4">
    <source>
        <dbReference type="ARBA" id="ARBA00023136"/>
    </source>
</evidence>
<dbReference type="CDD" id="cd00637">
    <property type="entry name" value="7tm_classA_rhodopsin-like"/>
    <property type="match status" value="1"/>
</dbReference>
<keyword evidence="3 6" id="KW-1133">Transmembrane helix</keyword>
<organism evidence="8 9">
    <name type="scientific">Acanthaster planci</name>
    <name type="common">Crown-of-thorns starfish</name>
    <dbReference type="NCBI Taxonomy" id="133434"/>
    <lineage>
        <taxon>Eukaryota</taxon>
        <taxon>Metazoa</taxon>
        <taxon>Echinodermata</taxon>
        <taxon>Eleutherozoa</taxon>
        <taxon>Asterozoa</taxon>
        <taxon>Asteroidea</taxon>
        <taxon>Valvatacea</taxon>
        <taxon>Valvatida</taxon>
        <taxon>Acanthasteridae</taxon>
        <taxon>Acanthaster</taxon>
    </lineage>
</organism>
<dbReference type="PROSITE" id="PS50262">
    <property type="entry name" value="G_PROTEIN_RECEP_F1_2"/>
    <property type="match status" value="1"/>
</dbReference>
<evidence type="ECO:0000256" key="2">
    <source>
        <dbReference type="ARBA" id="ARBA00022692"/>
    </source>
</evidence>
<dbReference type="AlphaFoldDB" id="A0A8B7ZLA2"/>
<sequence length="354" mass="40416">MDENITSSSEISVAMETTHQAVSSLPNNTDTSSGVYVLGVVYGIIGSLGIIGNALVCTIFLTRRKVFGSSTNLLILNQSMIDLVDSILYLILRFGPQLSNQKNDIWDELACRIWFSEYIIWSLFVASTVNLLFVSLERYFAICHAVKHRKLFTPRRANIGRVIVWVTGFLYQSYWAVLHTFSEDGCYAVWPSPTIQKIGGVFFFSCEYLIPLSIMCFSYASIVIMLRKKSKRDNTQVNTFHRAKRNVTLTLCVVFLSYTVCWTPTEIAYIMYNLGGHYDFESTLHRIFTAFVLGNMCVNPIIYTFKYERFQVELKRIFLRRNRVGDSSVLDVTARTQLQPGFQNSDQDGPSTIR</sequence>
<feature type="transmembrane region" description="Helical" evidence="6">
    <location>
        <begin position="201"/>
        <end position="226"/>
    </location>
</feature>